<feature type="transmembrane region" description="Helical" evidence="7">
    <location>
        <begin position="109"/>
        <end position="129"/>
    </location>
</feature>
<evidence type="ECO:0000256" key="4">
    <source>
        <dbReference type="ARBA" id="ARBA00022692"/>
    </source>
</evidence>
<keyword evidence="2" id="KW-0813">Transport</keyword>
<reference evidence="8 9" key="1">
    <citation type="journal article" date="2016" name="Nat. Commun.">
        <title>Thousands of microbial genomes shed light on interconnected biogeochemical processes in an aquifer system.</title>
        <authorList>
            <person name="Anantharaman K."/>
            <person name="Brown C.T."/>
            <person name="Hug L.A."/>
            <person name="Sharon I."/>
            <person name="Castelle C.J."/>
            <person name="Probst A.J."/>
            <person name="Thomas B.C."/>
            <person name="Singh A."/>
            <person name="Wilkins M.J."/>
            <person name="Karaoz U."/>
            <person name="Brodie E.L."/>
            <person name="Williams K.H."/>
            <person name="Hubbard S.S."/>
            <person name="Banfield J.F."/>
        </authorList>
    </citation>
    <scope>NUCLEOTIDE SEQUENCE [LARGE SCALE GENOMIC DNA]</scope>
</reference>
<dbReference type="GO" id="GO:0022857">
    <property type="term" value="F:transmembrane transporter activity"/>
    <property type="evidence" value="ECO:0007669"/>
    <property type="project" value="InterPro"/>
</dbReference>
<evidence type="ECO:0000256" key="2">
    <source>
        <dbReference type="ARBA" id="ARBA00022448"/>
    </source>
</evidence>
<proteinExistence type="predicted"/>
<dbReference type="EMBL" id="MHOP01000028">
    <property type="protein sequence ID" value="OGZ65121.1"/>
    <property type="molecule type" value="Genomic_DNA"/>
</dbReference>
<evidence type="ECO:0000256" key="6">
    <source>
        <dbReference type="ARBA" id="ARBA00023136"/>
    </source>
</evidence>
<keyword evidence="5 7" id="KW-1133">Transmembrane helix</keyword>
<gene>
    <name evidence="8" type="ORF">A2822_00320</name>
</gene>
<dbReference type="Pfam" id="PF07690">
    <property type="entry name" value="MFS_1"/>
    <property type="match status" value="1"/>
</dbReference>
<comment type="subcellular location">
    <subcellularLocation>
        <location evidence="1">Cell membrane</location>
        <topology evidence="1">Multi-pass membrane protein</topology>
    </subcellularLocation>
</comment>
<protein>
    <recommendedName>
        <fullName evidence="10">Major facilitator superfamily (MFS) profile domain-containing protein</fullName>
    </recommendedName>
</protein>
<evidence type="ECO:0000256" key="7">
    <source>
        <dbReference type="SAM" id="Phobius"/>
    </source>
</evidence>
<feature type="transmembrane region" description="Helical" evidence="7">
    <location>
        <begin position="47"/>
        <end position="70"/>
    </location>
</feature>
<dbReference type="InterPro" id="IPR050171">
    <property type="entry name" value="MFS_Transporters"/>
</dbReference>
<sequence length="217" mass="24250">MFKGVNKVMRAYIYWDFIINSAWGLLGPVFAIFLLEKIATGDVAHGARLIGFATFFYWVTKSILQIPIGRYLDKNHGEIDDFWFFVIGTFIVALVPLGFLFSFLPWHIYAFQIVHALGMSMIVPSSYAIFIRHTDKGKEAYESSLDSTFFGVGAGVTGAIGGIMVSYIGFNAIFILTSVFSFISIALIFWVKKDMLPKVAQNIHGFPISGDKESITQ</sequence>
<dbReference type="SUPFAM" id="SSF103473">
    <property type="entry name" value="MFS general substrate transporter"/>
    <property type="match status" value="1"/>
</dbReference>
<dbReference type="InterPro" id="IPR036259">
    <property type="entry name" value="MFS_trans_sf"/>
</dbReference>
<accession>A0A1G2HSB7</accession>
<dbReference type="InterPro" id="IPR011701">
    <property type="entry name" value="MFS"/>
</dbReference>
<dbReference type="Gene3D" id="1.20.1250.20">
    <property type="entry name" value="MFS general substrate transporter like domains"/>
    <property type="match status" value="1"/>
</dbReference>
<feature type="transmembrane region" description="Helical" evidence="7">
    <location>
        <begin position="12"/>
        <end position="35"/>
    </location>
</feature>
<comment type="caution">
    <text evidence="8">The sequence shown here is derived from an EMBL/GenBank/DDBJ whole genome shotgun (WGS) entry which is preliminary data.</text>
</comment>
<dbReference type="AlphaFoldDB" id="A0A1G2HSB7"/>
<evidence type="ECO:0008006" key="10">
    <source>
        <dbReference type="Google" id="ProtNLM"/>
    </source>
</evidence>
<name>A0A1G2HSB7_9BACT</name>
<feature type="transmembrane region" description="Helical" evidence="7">
    <location>
        <begin position="173"/>
        <end position="191"/>
    </location>
</feature>
<dbReference type="Proteomes" id="UP000178774">
    <property type="component" value="Unassembled WGS sequence"/>
</dbReference>
<keyword evidence="3" id="KW-1003">Cell membrane</keyword>
<organism evidence="8 9">
    <name type="scientific">Candidatus Staskawiczbacteria bacterium RIFCSPHIGHO2_01_FULL_41_41</name>
    <dbReference type="NCBI Taxonomy" id="1802203"/>
    <lineage>
        <taxon>Bacteria</taxon>
        <taxon>Candidatus Staskawicziibacteriota</taxon>
    </lineage>
</organism>
<feature type="transmembrane region" description="Helical" evidence="7">
    <location>
        <begin position="82"/>
        <end position="103"/>
    </location>
</feature>
<keyword evidence="4 7" id="KW-0812">Transmembrane</keyword>
<dbReference type="GO" id="GO:0005886">
    <property type="term" value="C:plasma membrane"/>
    <property type="evidence" value="ECO:0007669"/>
    <property type="project" value="UniProtKB-SubCell"/>
</dbReference>
<evidence type="ECO:0000313" key="9">
    <source>
        <dbReference type="Proteomes" id="UP000178774"/>
    </source>
</evidence>
<evidence type="ECO:0000256" key="1">
    <source>
        <dbReference type="ARBA" id="ARBA00004651"/>
    </source>
</evidence>
<feature type="transmembrane region" description="Helical" evidence="7">
    <location>
        <begin position="149"/>
        <end position="167"/>
    </location>
</feature>
<keyword evidence="6 7" id="KW-0472">Membrane</keyword>
<evidence type="ECO:0000256" key="3">
    <source>
        <dbReference type="ARBA" id="ARBA00022475"/>
    </source>
</evidence>
<evidence type="ECO:0000256" key="5">
    <source>
        <dbReference type="ARBA" id="ARBA00022989"/>
    </source>
</evidence>
<dbReference type="PANTHER" id="PTHR23517">
    <property type="entry name" value="RESISTANCE PROTEIN MDTM, PUTATIVE-RELATED-RELATED"/>
    <property type="match status" value="1"/>
</dbReference>
<evidence type="ECO:0000313" key="8">
    <source>
        <dbReference type="EMBL" id="OGZ65121.1"/>
    </source>
</evidence>